<evidence type="ECO:0000256" key="8">
    <source>
        <dbReference type="ARBA" id="ARBA00023284"/>
    </source>
</evidence>
<dbReference type="PRINTS" id="PR00411">
    <property type="entry name" value="PNDRDTASEI"/>
</dbReference>
<dbReference type="EMBL" id="JAPFQI010000001">
    <property type="protein sequence ID" value="MCW8084689.1"/>
    <property type="molecule type" value="Genomic_DNA"/>
</dbReference>
<dbReference type="Gene3D" id="3.50.50.60">
    <property type="entry name" value="FAD/NAD(P)-binding domain"/>
    <property type="match status" value="2"/>
</dbReference>
<evidence type="ECO:0000256" key="5">
    <source>
        <dbReference type="ARBA" id="ARBA00022857"/>
    </source>
</evidence>
<evidence type="ECO:0000256" key="7">
    <source>
        <dbReference type="ARBA" id="ARBA00023157"/>
    </source>
</evidence>
<evidence type="ECO:0000313" key="12">
    <source>
        <dbReference type="EMBL" id="MCW8084689.1"/>
    </source>
</evidence>
<feature type="domain" description="Pyridine nucleotide-disulphide oxidoreductase dimerisation" evidence="10">
    <location>
        <begin position="315"/>
        <end position="418"/>
    </location>
</feature>
<dbReference type="PROSITE" id="PS00076">
    <property type="entry name" value="PYRIDINE_REDOX_1"/>
    <property type="match status" value="1"/>
</dbReference>
<evidence type="ECO:0000256" key="2">
    <source>
        <dbReference type="ARBA" id="ARBA00007532"/>
    </source>
</evidence>
<dbReference type="InterPro" id="IPR036188">
    <property type="entry name" value="FAD/NAD-bd_sf"/>
</dbReference>
<dbReference type="PRINTS" id="PR00368">
    <property type="entry name" value="FADPNR"/>
</dbReference>
<dbReference type="SUPFAM" id="SSF55424">
    <property type="entry name" value="FAD/NAD-linked reductases, dimerisation (C-terminal) domain"/>
    <property type="match status" value="1"/>
</dbReference>
<sequence>MLEADLCIVGAGSGGLSVAAGAARMGARVVLVERGTMGGECLNTGCVPSKALLSAARDDMAFPEAMARVRDAIAAIAPHDSEERFRGLGCEVIRASARFVSPQEMEAGGQRIRARRFVLATGSRAAVPDIAGLAPPLTNETLFRLESLPTHLAILGGGPVGVEMAQGFRRLGARVTLIERGPRLLPRDEPDASALIENALEREGVTVRLGEAPTLAAGTRLHLPSGPVEATHVLAAVGRVPVTDGLDLEAGGVAHDAKGITVDDGLRSVSNRRVFALGDVAGRGQWTHLAGWQAGIVLRRALFLLPAHARPRALPSVTYCDPESAQVGLTEAQAPGCTVQVAELARTDRGVTDGLTEGRVKLVLGKRGKLLGCSIVGPHAGEMIGLPTLAIARGLGVRELAGLILPYPTLSEALKRAAGQHFEPTLFGPRTQSLVRLIQRWMP</sequence>
<keyword evidence="13" id="KW-1185">Reference proteome</keyword>
<keyword evidence="8 9" id="KW-0676">Redox-active center</keyword>
<evidence type="ECO:0000256" key="1">
    <source>
        <dbReference type="ARBA" id="ARBA00001974"/>
    </source>
</evidence>
<keyword evidence="7" id="KW-1015">Disulfide bond</keyword>
<dbReference type="InterPro" id="IPR023753">
    <property type="entry name" value="FAD/NAD-binding_dom"/>
</dbReference>
<evidence type="ECO:0000256" key="3">
    <source>
        <dbReference type="ARBA" id="ARBA00022630"/>
    </source>
</evidence>
<reference evidence="12 13" key="1">
    <citation type="submission" date="2022-10" db="EMBL/GenBank/DDBJ databases">
        <title>Roseococcus glaciei nov., sp. nov., isolated from glacier.</title>
        <authorList>
            <person name="Liu Q."/>
            <person name="Xin Y.-H."/>
        </authorList>
    </citation>
    <scope>NUCLEOTIDE SEQUENCE [LARGE SCALE GENOMIC DNA]</scope>
    <source>
        <strain evidence="12 13">MDT2-1-1</strain>
    </source>
</reference>
<dbReference type="InterPro" id="IPR001100">
    <property type="entry name" value="Pyr_nuc-diS_OxRdtase"/>
</dbReference>
<evidence type="ECO:0000259" key="11">
    <source>
        <dbReference type="Pfam" id="PF07992"/>
    </source>
</evidence>
<keyword evidence="4 9" id="KW-0274">FAD</keyword>
<dbReference type="Pfam" id="PF07992">
    <property type="entry name" value="Pyr_redox_2"/>
    <property type="match status" value="1"/>
</dbReference>
<evidence type="ECO:0000256" key="6">
    <source>
        <dbReference type="ARBA" id="ARBA00023002"/>
    </source>
</evidence>
<proteinExistence type="inferred from homology"/>
<comment type="similarity">
    <text evidence="2 9">Belongs to the class-I pyridine nucleotide-disulfide oxidoreductase family.</text>
</comment>
<dbReference type="Pfam" id="PF02852">
    <property type="entry name" value="Pyr_redox_dim"/>
    <property type="match status" value="1"/>
</dbReference>
<dbReference type="RefSeq" id="WP_301588367.1">
    <property type="nucleotide sequence ID" value="NZ_JAPFQI010000001.1"/>
</dbReference>
<dbReference type="PANTHER" id="PTHR43014">
    <property type="entry name" value="MERCURIC REDUCTASE"/>
    <property type="match status" value="1"/>
</dbReference>
<dbReference type="SUPFAM" id="SSF51905">
    <property type="entry name" value="FAD/NAD(P)-binding domain"/>
    <property type="match status" value="1"/>
</dbReference>
<dbReference type="PANTHER" id="PTHR43014:SF2">
    <property type="entry name" value="MERCURIC REDUCTASE"/>
    <property type="match status" value="1"/>
</dbReference>
<name>A0ABT3NRA3_9PROT</name>
<evidence type="ECO:0000256" key="4">
    <source>
        <dbReference type="ARBA" id="ARBA00022827"/>
    </source>
</evidence>
<feature type="domain" description="FAD/NAD(P)-binding" evidence="11">
    <location>
        <begin position="5"/>
        <end position="294"/>
    </location>
</feature>
<accession>A0ABT3NRA3</accession>
<comment type="cofactor">
    <cofactor evidence="1">
        <name>FAD</name>
        <dbReference type="ChEBI" id="CHEBI:57692"/>
    </cofactor>
</comment>
<dbReference type="Gene3D" id="3.30.390.30">
    <property type="match status" value="1"/>
</dbReference>
<evidence type="ECO:0000313" key="13">
    <source>
        <dbReference type="Proteomes" id="UP001526430"/>
    </source>
</evidence>
<dbReference type="InterPro" id="IPR004099">
    <property type="entry name" value="Pyr_nucl-diS_OxRdtase_dimer"/>
</dbReference>
<dbReference type="InterPro" id="IPR012999">
    <property type="entry name" value="Pyr_OxRdtase_I_AS"/>
</dbReference>
<gene>
    <name evidence="12" type="ORF">OF850_03535</name>
</gene>
<keyword evidence="5" id="KW-0521">NADP</keyword>
<evidence type="ECO:0000259" key="10">
    <source>
        <dbReference type="Pfam" id="PF02852"/>
    </source>
</evidence>
<dbReference type="InterPro" id="IPR016156">
    <property type="entry name" value="FAD/NAD-linked_Rdtase_dimer_sf"/>
</dbReference>
<keyword evidence="6 9" id="KW-0560">Oxidoreductase</keyword>
<evidence type="ECO:0000256" key="9">
    <source>
        <dbReference type="RuleBase" id="RU003691"/>
    </source>
</evidence>
<dbReference type="PIRSF" id="PIRSF000350">
    <property type="entry name" value="Mercury_reductase_MerA"/>
    <property type="match status" value="1"/>
</dbReference>
<organism evidence="12 13">
    <name type="scientific">Sabulicella glaciei</name>
    <dbReference type="NCBI Taxonomy" id="2984948"/>
    <lineage>
        <taxon>Bacteria</taxon>
        <taxon>Pseudomonadati</taxon>
        <taxon>Pseudomonadota</taxon>
        <taxon>Alphaproteobacteria</taxon>
        <taxon>Acetobacterales</taxon>
        <taxon>Acetobacteraceae</taxon>
        <taxon>Sabulicella</taxon>
    </lineage>
</organism>
<keyword evidence="3 9" id="KW-0285">Flavoprotein</keyword>
<dbReference type="Proteomes" id="UP001526430">
    <property type="component" value="Unassembled WGS sequence"/>
</dbReference>
<comment type="caution">
    <text evidence="12">The sequence shown here is derived from an EMBL/GenBank/DDBJ whole genome shotgun (WGS) entry which is preliminary data.</text>
</comment>
<protein>
    <submittedName>
        <fullName evidence="12">FAD-dependent oxidoreductase</fullName>
    </submittedName>
</protein>